<comment type="similarity">
    <text evidence="3">Belongs to the class-V pyridoxal-phosphate-dependent aminotransferase family. SerC subfamily.</text>
</comment>
<comment type="pathway">
    <text evidence="2">Amino-acid biosynthesis; L-serine biosynthesis; L-serine from 3-phospho-D-glycerate: step 2/3.</text>
</comment>
<dbReference type="GO" id="GO:0006564">
    <property type="term" value="P:L-serine biosynthetic process"/>
    <property type="evidence" value="ECO:0007669"/>
    <property type="project" value="UniProtKB-KW"/>
</dbReference>
<evidence type="ECO:0000256" key="2">
    <source>
        <dbReference type="ARBA" id="ARBA00005099"/>
    </source>
</evidence>
<dbReference type="GO" id="GO:0030170">
    <property type="term" value="F:pyridoxal phosphate binding"/>
    <property type="evidence" value="ECO:0007669"/>
    <property type="project" value="TreeGrafter"/>
</dbReference>
<comment type="cofactor">
    <cofactor evidence="1">
        <name>pyridoxal 5'-phosphate</name>
        <dbReference type="ChEBI" id="CHEBI:597326"/>
    </cofactor>
</comment>
<dbReference type="Gene3D" id="3.90.1150.10">
    <property type="entry name" value="Aspartate Aminotransferase, domain 1"/>
    <property type="match status" value="1"/>
</dbReference>
<evidence type="ECO:0000256" key="8">
    <source>
        <dbReference type="ARBA" id="ARBA00022898"/>
    </source>
</evidence>
<evidence type="ECO:0000256" key="3">
    <source>
        <dbReference type="ARBA" id="ARBA00006904"/>
    </source>
</evidence>
<keyword evidence="5 13" id="KW-0032">Aminotransferase</keyword>
<evidence type="ECO:0000256" key="10">
    <source>
        <dbReference type="ARBA" id="ARBA00047630"/>
    </source>
</evidence>
<feature type="domain" description="Aminotransferase class V" evidence="12">
    <location>
        <begin position="9"/>
        <end position="93"/>
    </location>
</feature>
<protein>
    <recommendedName>
        <fullName evidence="4">phosphoserine transaminase</fullName>
        <ecNumber evidence="4">2.6.1.52</ecNumber>
    </recommendedName>
</protein>
<evidence type="ECO:0000256" key="1">
    <source>
        <dbReference type="ARBA" id="ARBA00001933"/>
    </source>
</evidence>
<keyword evidence="7 13" id="KW-0808">Transferase</keyword>
<dbReference type="GO" id="GO:0005737">
    <property type="term" value="C:cytoplasm"/>
    <property type="evidence" value="ECO:0007669"/>
    <property type="project" value="TreeGrafter"/>
</dbReference>
<dbReference type="InterPro" id="IPR000192">
    <property type="entry name" value="Aminotrans_V_dom"/>
</dbReference>
<dbReference type="Pfam" id="PF00266">
    <property type="entry name" value="Aminotran_5"/>
    <property type="match status" value="2"/>
</dbReference>
<evidence type="ECO:0000256" key="6">
    <source>
        <dbReference type="ARBA" id="ARBA00022605"/>
    </source>
</evidence>
<evidence type="ECO:0000256" key="4">
    <source>
        <dbReference type="ARBA" id="ARBA00013030"/>
    </source>
</evidence>
<sequence length="426" mass="46374">MPTREEVSYFGAGPAPLPTPVLTAGAAAFLNYNNTGLSLAEISHRSSTATKILNDTKAALTELLDIPDNYEILFMHGGGSGEFSAVVFNMVAVWVEQRRRAAEKECGGDEAKILERVRREVREHLRLDYLVTGSWSLKASQEAAQLLAPLGSNHVNIALDARKSHAGKFGTITPPSSWTLTPTDPTSGPTPAFLYYCDNETVDGVEFPTHLTPSSPLLVADMSSNFLSRRIPISSHAVIFGGAQKNIGITDTTLVIIRRDLLTQQPPASFLHAVGIWSPPTILHWPTIAKNNSLYNTLPIFGVWIAGEVMRGLLAAYGDAKVAGQEEVSAEKARMVYEILDRNPEVYTVVPDKSVRSRMNICFRVGGGDAEMEKRFLEGAEERGLLGLKGHRSVGGIRASCYNAVSVESVRKLAVWLVDFAQPPMT</sequence>
<keyword evidence="6" id="KW-0028">Amino-acid biosynthesis</keyword>
<dbReference type="InterPro" id="IPR022278">
    <property type="entry name" value="Pser_aminoTfrase"/>
</dbReference>
<dbReference type="EC" id="2.6.1.52" evidence="4"/>
<evidence type="ECO:0000256" key="5">
    <source>
        <dbReference type="ARBA" id="ARBA00022576"/>
    </source>
</evidence>
<dbReference type="GO" id="GO:0004648">
    <property type="term" value="F:O-phospho-L-serine:2-oxoglutarate aminotransferase activity"/>
    <property type="evidence" value="ECO:0007669"/>
    <property type="project" value="UniProtKB-EC"/>
</dbReference>
<evidence type="ECO:0000313" key="13">
    <source>
        <dbReference type="EMBL" id="SLM36871.1"/>
    </source>
</evidence>
<proteinExistence type="inferred from homology"/>
<organism evidence="13 14">
    <name type="scientific">Lasallia pustulata</name>
    <dbReference type="NCBI Taxonomy" id="136370"/>
    <lineage>
        <taxon>Eukaryota</taxon>
        <taxon>Fungi</taxon>
        <taxon>Dikarya</taxon>
        <taxon>Ascomycota</taxon>
        <taxon>Pezizomycotina</taxon>
        <taxon>Lecanoromycetes</taxon>
        <taxon>OSLEUM clade</taxon>
        <taxon>Umbilicariomycetidae</taxon>
        <taxon>Umbilicariales</taxon>
        <taxon>Umbilicariaceae</taxon>
        <taxon>Lasallia</taxon>
    </lineage>
</organism>
<keyword evidence="14" id="KW-1185">Reference proteome</keyword>
<dbReference type="InterPro" id="IPR015424">
    <property type="entry name" value="PyrdxlP-dep_Trfase"/>
</dbReference>
<evidence type="ECO:0000256" key="11">
    <source>
        <dbReference type="ARBA" id="ARBA00049007"/>
    </source>
</evidence>
<dbReference type="PANTHER" id="PTHR43247:SF1">
    <property type="entry name" value="PHOSPHOSERINE AMINOTRANSFERASE"/>
    <property type="match status" value="1"/>
</dbReference>
<dbReference type="AlphaFoldDB" id="A0A1W5D1D5"/>
<feature type="domain" description="Aminotransferase class V" evidence="12">
    <location>
        <begin position="188"/>
        <end position="413"/>
    </location>
</feature>
<dbReference type="Gene3D" id="3.40.640.10">
    <property type="entry name" value="Type I PLP-dependent aspartate aminotransferase-like (Major domain)"/>
    <property type="match status" value="1"/>
</dbReference>
<evidence type="ECO:0000256" key="7">
    <source>
        <dbReference type="ARBA" id="ARBA00022679"/>
    </source>
</evidence>
<dbReference type="SUPFAM" id="SSF53383">
    <property type="entry name" value="PLP-dependent transferases"/>
    <property type="match status" value="1"/>
</dbReference>
<evidence type="ECO:0000313" key="14">
    <source>
        <dbReference type="Proteomes" id="UP000192927"/>
    </source>
</evidence>
<comment type="catalytic activity">
    <reaction evidence="10">
        <text>4-(phosphooxy)-L-threonine + 2-oxoglutarate = (R)-3-hydroxy-2-oxo-4-phosphooxybutanoate + L-glutamate</text>
        <dbReference type="Rhea" id="RHEA:16573"/>
        <dbReference type="ChEBI" id="CHEBI:16810"/>
        <dbReference type="ChEBI" id="CHEBI:29985"/>
        <dbReference type="ChEBI" id="CHEBI:58452"/>
        <dbReference type="ChEBI" id="CHEBI:58538"/>
        <dbReference type="EC" id="2.6.1.52"/>
    </reaction>
</comment>
<dbReference type="HAMAP" id="MF_00160">
    <property type="entry name" value="SerC_aminotrans_5"/>
    <property type="match status" value="1"/>
</dbReference>
<dbReference type="InterPro" id="IPR015422">
    <property type="entry name" value="PyrdxlP-dep_Trfase_small"/>
</dbReference>
<comment type="catalytic activity">
    <reaction evidence="11">
        <text>O-phospho-L-serine + 2-oxoglutarate = 3-phosphooxypyruvate + L-glutamate</text>
        <dbReference type="Rhea" id="RHEA:14329"/>
        <dbReference type="ChEBI" id="CHEBI:16810"/>
        <dbReference type="ChEBI" id="CHEBI:18110"/>
        <dbReference type="ChEBI" id="CHEBI:29985"/>
        <dbReference type="ChEBI" id="CHEBI:57524"/>
        <dbReference type="EC" id="2.6.1.52"/>
    </reaction>
</comment>
<dbReference type="PIRSF" id="PIRSF000525">
    <property type="entry name" value="SerC"/>
    <property type="match status" value="1"/>
</dbReference>
<keyword evidence="8" id="KW-0663">Pyridoxal phosphate</keyword>
<dbReference type="PANTHER" id="PTHR43247">
    <property type="entry name" value="PHOSPHOSERINE AMINOTRANSFERASE"/>
    <property type="match status" value="1"/>
</dbReference>
<evidence type="ECO:0000259" key="12">
    <source>
        <dbReference type="Pfam" id="PF00266"/>
    </source>
</evidence>
<keyword evidence="9" id="KW-0718">Serine biosynthesis</keyword>
<evidence type="ECO:0000256" key="9">
    <source>
        <dbReference type="ARBA" id="ARBA00023299"/>
    </source>
</evidence>
<dbReference type="InterPro" id="IPR015421">
    <property type="entry name" value="PyrdxlP-dep_Trfase_major"/>
</dbReference>
<dbReference type="Proteomes" id="UP000192927">
    <property type="component" value="Unassembled WGS sequence"/>
</dbReference>
<dbReference type="FunFam" id="3.90.1150.10:FF:000006">
    <property type="entry name" value="Phosphoserine aminotransferase"/>
    <property type="match status" value="1"/>
</dbReference>
<dbReference type="UniPathway" id="UPA00135">
    <property type="reaction ID" value="UER00197"/>
</dbReference>
<accession>A0A1W5D1D5</accession>
<dbReference type="EMBL" id="FWEW01001372">
    <property type="protein sequence ID" value="SLM36871.1"/>
    <property type="molecule type" value="Genomic_DNA"/>
</dbReference>
<reference evidence="14" key="1">
    <citation type="submission" date="2017-03" db="EMBL/GenBank/DDBJ databases">
        <authorList>
            <person name="Sharma R."/>
            <person name="Thines M."/>
        </authorList>
    </citation>
    <scope>NUCLEOTIDE SEQUENCE [LARGE SCALE GENOMIC DNA]</scope>
</reference>
<dbReference type="NCBIfam" id="NF003764">
    <property type="entry name" value="PRK05355.1"/>
    <property type="match status" value="1"/>
</dbReference>
<name>A0A1W5D1D5_9LECA</name>